<feature type="domain" description="N-acetyltransferase" evidence="3">
    <location>
        <begin position="5"/>
        <end position="204"/>
    </location>
</feature>
<dbReference type="Gene3D" id="3.40.630.30">
    <property type="match status" value="1"/>
</dbReference>
<dbReference type="GO" id="GO:0016747">
    <property type="term" value="F:acyltransferase activity, transferring groups other than amino-acyl groups"/>
    <property type="evidence" value="ECO:0007669"/>
    <property type="project" value="InterPro"/>
</dbReference>
<evidence type="ECO:0000256" key="1">
    <source>
        <dbReference type="ARBA" id="ARBA00022679"/>
    </source>
</evidence>
<evidence type="ECO:0000259" key="3">
    <source>
        <dbReference type="PROSITE" id="PS51186"/>
    </source>
</evidence>
<accession>A0A6J4H3G4</accession>
<organism evidence="4">
    <name type="scientific">uncultured Chloroflexia bacterium</name>
    <dbReference type="NCBI Taxonomy" id="1672391"/>
    <lineage>
        <taxon>Bacteria</taxon>
        <taxon>Bacillati</taxon>
        <taxon>Chloroflexota</taxon>
        <taxon>Chloroflexia</taxon>
        <taxon>environmental samples</taxon>
    </lineage>
</organism>
<dbReference type="PROSITE" id="PS51186">
    <property type="entry name" value="GNAT"/>
    <property type="match status" value="1"/>
</dbReference>
<dbReference type="CDD" id="cd04301">
    <property type="entry name" value="NAT_SF"/>
    <property type="match status" value="1"/>
</dbReference>
<dbReference type="InterPro" id="IPR050832">
    <property type="entry name" value="Bact_Acetyltransf"/>
</dbReference>
<dbReference type="EMBL" id="CADCTK010000054">
    <property type="protein sequence ID" value="CAA9213864.1"/>
    <property type="molecule type" value="Genomic_DNA"/>
</dbReference>
<evidence type="ECO:0000313" key="4">
    <source>
        <dbReference type="EMBL" id="CAA9213864.1"/>
    </source>
</evidence>
<dbReference type="InterPro" id="IPR016181">
    <property type="entry name" value="Acyl_CoA_acyltransferase"/>
</dbReference>
<keyword evidence="2" id="KW-0012">Acyltransferase</keyword>
<name>A0A6J4H3G4_9CHLR</name>
<sequence>MTDSLLIRPARSVDAPVIAALLLEGFGSEYGGKLRTPAGRRLMERIHALPGRLTGVFVVVPEGGTPVGMAGLRTRESGAQTGWAEEQITMEELGLGPALWLELRATLSEPPTYQVRGDEAFLYNVVVTAAWRGMGIGDRLLRHLHAEAERRGKRRVLLEVAASNQHALGLYQRHGYTIARKRRGVLAWLGLSIPPRLLMSKSLHL</sequence>
<dbReference type="SUPFAM" id="SSF55729">
    <property type="entry name" value="Acyl-CoA N-acyltransferases (Nat)"/>
    <property type="match status" value="1"/>
</dbReference>
<keyword evidence="1" id="KW-0808">Transferase</keyword>
<reference evidence="4" key="1">
    <citation type="submission" date="2020-02" db="EMBL/GenBank/DDBJ databases">
        <authorList>
            <person name="Meier V. D."/>
        </authorList>
    </citation>
    <scope>NUCLEOTIDE SEQUENCE</scope>
    <source>
        <strain evidence="4">AVDCRST_MAG26</strain>
    </source>
</reference>
<dbReference type="PANTHER" id="PTHR43877">
    <property type="entry name" value="AMINOALKYLPHOSPHONATE N-ACETYLTRANSFERASE-RELATED-RELATED"/>
    <property type="match status" value="1"/>
</dbReference>
<evidence type="ECO:0000256" key="2">
    <source>
        <dbReference type="ARBA" id="ARBA00023315"/>
    </source>
</evidence>
<gene>
    <name evidence="4" type="ORF">AVDCRST_MAG26-234</name>
</gene>
<dbReference type="InterPro" id="IPR000182">
    <property type="entry name" value="GNAT_dom"/>
</dbReference>
<dbReference type="Pfam" id="PF00583">
    <property type="entry name" value="Acetyltransf_1"/>
    <property type="match status" value="1"/>
</dbReference>
<proteinExistence type="predicted"/>
<protein>
    <recommendedName>
        <fullName evidence="3">N-acetyltransferase domain-containing protein</fullName>
    </recommendedName>
</protein>
<dbReference type="AlphaFoldDB" id="A0A6J4H3G4"/>